<dbReference type="Pfam" id="PF04716">
    <property type="entry name" value="ETC_C1_NDUFA5"/>
    <property type="match status" value="1"/>
</dbReference>
<evidence type="ECO:0000256" key="10">
    <source>
        <dbReference type="ARBA" id="ARBA00023128"/>
    </source>
</evidence>
<evidence type="ECO:0000256" key="5">
    <source>
        <dbReference type="ARBA" id="ARBA00016385"/>
    </source>
</evidence>
<protein>
    <recommendedName>
        <fullName evidence="5">NADH dehydrogenase [ubiquinone] 1 alpha subcomplex subunit 5</fullName>
    </recommendedName>
    <alternativeName>
        <fullName evidence="12">Complex I subunit B13</fullName>
    </alternativeName>
    <alternativeName>
        <fullName evidence="14">Complex I-13kD-B</fullName>
    </alternativeName>
    <alternativeName>
        <fullName evidence="13">NADH-ubiquinone oxidoreductase 13 kDa-B subunit</fullName>
    </alternativeName>
</protein>
<accession>A0A6P4Y7W9</accession>
<sequence length="125" mass="13957">MAGLVRTVGRRFFSAKATTGLTGMAVAKDPHLALRVLYTKTLAALEKLPKDAAYRQHTEGIINDRFDLVKTVPNVAELEQKINCGQIEQVIIQAEAELSLARKMADWKAWEPLVSEAPEGQWKWP</sequence>
<dbReference type="OrthoDB" id="286811at2759"/>
<keyword evidence="8" id="KW-0999">Mitochondrion inner membrane</keyword>
<keyword evidence="15" id="KW-1185">Reference proteome</keyword>
<comment type="subcellular location">
    <subcellularLocation>
        <location evidence="2">Mitochondrion inner membrane</location>
        <topology evidence="2">Peripheral membrane protein</topology>
        <orientation evidence="2">Matrix side</orientation>
    </subcellularLocation>
</comment>
<keyword evidence="11" id="KW-0472">Membrane</keyword>
<keyword evidence="9" id="KW-0249">Electron transport</keyword>
<comment type="similarity">
    <text evidence="3">Belongs to the complex I NDUFA5 subunit family.</text>
</comment>
<dbReference type="AlphaFoldDB" id="A0A6P4Y7W9"/>
<evidence type="ECO:0000256" key="6">
    <source>
        <dbReference type="ARBA" id="ARBA00022448"/>
    </source>
</evidence>
<evidence type="ECO:0000256" key="8">
    <source>
        <dbReference type="ARBA" id="ARBA00022792"/>
    </source>
</evidence>
<dbReference type="GeneID" id="109467084"/>
<organism evidence="15 16">
    <name type="scientific">Branchiostoma belcheri</name>
    <name type="common">Amphioxus</name>
    <dbReference type="NCBI Taxonomy" id="7741"/>
    <lineage>
        <taxon>Eukaryota</taxon>
        <taxon>Metazoa</taxon>
        <taxon>Chordata</taxon>
        <taxon>Cephalochordata</taxon>
        <taxon>Leptocardii</taxon>
        <taxon>Amphioxiformes</taxon>
        <taxon>Branchiostomatidae</taxon>
        <taxon>Branchiostoma</taxon>
    </lineage>
</organism>
<evidence type="ECO:0000256" key="12">
    <source>
        <dbReference type="ARBA" id="ARBA00030376"/>
    </source>
</evidence>
<comment type="function">
    <text evidence="1">Accessory subunit of the mitochondrial membrane respiratory chain NADH dehydrogenase (Complex I), that is believed not to be involved in catalysis. Complex I functions in the transfer of electrons from NADH to the respiratory chain. The immediate electron acceptor for the enzyme is believed to be ubiquinone.</text>
</comment>
<dbReference type="RefSeq" id="XP_019620548.1">
    <property type="nucleotide sequence ID" value="XM_019764989.1"/>
</dbReference>
<evidence type="ECO:0000256" key="1">
    <source>
        <dbReference type="ARBA" id="ARBA00003195"/>
    </source>
</evidence>
<keyword evidence="7" id="KW-0679">Respiratory chain</keyword>
<evidence type="ECO:0000256" key="7">
    <source>
        <dbReference type="ARBA" id="ARBA00022660"/>
    </source>
</evidence>
<reference evidence="16" key="1">
    <citation type="submission" date="2025-08" db="UniProtKB">
        <authorList>
            <consortium name="RefSeq"/>
        </authorList>
    </citation>
    <scope>IDENTIFICATION</scope>
    <source>
        <tissue evidence="16">Gonad</tissue>
    </source>
</reference>
<dbReference type="Proteomes" id="UP000515135">
    <property type="component" value="Unplaced"/>
</dbReference>
<comment type="subunit">
    <text evidence="4">Complex I is composed of 45 different subunits.</text>
</comment>
<evidence type="ECO:0000256" key="2">
    <source>
        <dbReference type="ARBA" id="ARBA00004443"/>
    </source>
</evidence>
<keyword evidence="10" id="KW-0496">Mitochondrion</keyword>
<dbReference type="GO" id="GO:0022904">
    <property type="term" value="P:respiratory electron transport chain"/>
    <property type="evidence" value="ECO:0007669"/>
    <property type="project" value="InterPro"/>
</dbReference>
<name>A0A6P4Y7W9_BRABE</name>
<dbReference type="InterPro" id="IPR006806">
    <property type="entry name" value="NDUFA5"/>
</dbReference>
<keyword evidence="6" id="KW-0813">Transport</keyword>
<gene>
    <name evidence="16" type="primary">LOC109467084</name>
</gene>
<evidence type="ECO:0000256" key="4">
    <source>
        <dbReference type="ARBA" id="ARBA00011533"/>
    </source>
</evidence>
<evidence type="ECO:0000313" key="15">
    <source>
        <dbReference type="Proteomes" id="UP000515135"/>
    </source>
</evidence>
<evidence type="ECO:0000256" key="14">
    <source>
        <dbReference type="ARBA" id="ARBA00032775"/>
    </source>
</evidence>
<dbReference type="PANTHER" id="PTHR12653:SF0">
    <property type="entry name" value="NADH DEHYDROGENASE [UBIQUINONE] 1 ALPHA SUBCOMPLEX SUBUNIT 5"/>
    <property type="match status" value="1"/>
</dbReference>
<evidence type="ECO:0000256" key="13">
    <source>
        <dbReference type="ARBA" id="ARBA00032483"/>
    </source>
</evidence>
<dbReference type="PANTHER" id="PTHR12653">
    <property type="entry name" value="NADH-UBIQUINONE OXIDOREDUCTASE 13 KD-B SUBUNIT"/>
    <property type="match status" value="1"/>
</dbReference>
<evidence type="ECO:0000256" key="9">
    <source>
        <dbReference type="ARBA" id="ARBA00022982"/>
    </source>
</evidence>
<proteinExistence type="inferred from homology"/>
<evidence type="ECO:0000313" key="16">
    <source>
        <dbReference type="RefSeq" id="XP_019620548.1"/>
    </source>
</evidence>
<dbReference type="GO" id="GO:0005743">
    <property type="term" value="C:mitochondrial inner membrane"/>
    <property type="evidence" value="ECO:0007669"/>
    <property type="project" value="UniProtKB-SubCell"/>
</dbReference>
<evidence type="ECO:0000256" key="11">
    <source>
        <dbReference type="ARBA" id="ARBA00023136"/>
    </source>
</evidence>
<evidence type="ECO:0000256" key="3">
    <source>
        <dbReference type="ARBA" id="ARBA00010261"/>
    </source>
</evidence>